<feature type="signal peptide" evidence="1">
    <location>
        <begin position="1"/>
        <end position="19"/>
    </location>
</feature>
<gene>
    <name evidence="2" type="ORF">V6N12_044376</name>
</gene>
<sequence>MSQVHMPALLLAILRLGITVREHHQIIKTIKFLFAICQCLIEMVRPVQSSPVQSSPRFLKLNATLPTIVRRQLTLLCRKPPLALDEDEDEDDKVQISKPKPLHEIQLPTTKPKWSSFLCL</sequence>
<proteinExistence type="predicted"/>
<accession>A0ABR2AQ26</accession>
<protein>
    <submittedName>
        <fullName evidence="2">Uncharacterized protein</fullName>
    </submittedName>
</protein>
<comment type="caution">
    <text evidence="2">The sequence shown here is derived from an EMBL/GenBank/DDBJ whole genome shotgun (WGS) entry which is preliminary data.</text>
</comment>
<evidence type="ECO:0000313" key="2">
    <source>
        <dbReference type="EMBL" id="KAK8495401.1"/>
    </source>
</evidence>
<organism evidence="2 3">
    <name type="scientific">Hibiscus sabdariffa</name>
    <name type="common">roselle</name>
    <dbReference type="NCBI Taxonomy" id="183260"/>
    <lineage>
        <taxon>Eukaryota</taxon>
        <taxon>Viridiplantae</taxon>
        <taxon>Streptophyta</taxon>
        <taxon>Embryophyta</taxon>
        <taxon>Tracheophyta</taxon>
        <taxon>Spermatophyta</taxon>
        <taxon>Magnoliopsida</taxon>
        <taxon>eudicotyledons</taxon>
        <taxon>Gunneridae</taxon>
        <taxon>Pentapetalae</taxon>
        <taxon>rosids</taxon>
        <taxon>malvids</taxon>
        <taxon>Malvales</taxon>
        <taxon>Malvaceae</taxon>
        <taxon>Malvoideae</taxon>
        <taxon>Hibiscus</taxon>
    </lineage>
</organism>
<dbReference type="EMBL" id="JBBPBM010000437">
    <property type="protein sequence ID" value="KAK8495401.1"/>
    <property type="molecule type" value="Genomic_DNA"/>
</dbReference>
<evidence type="ECO:0000256" key="1">
    <source>
        <dbReference type="SAM" id="SignalP"/>
    </source>
</evidence>
<reference evidence="2 3" key="1">
    <citation type="journal article" date="2024" name="G3 (Bethesda)">
        <title>Genome assembly of Hibiscus sabdariffa L. provides insights into metabolisms of medicinal natural products.</title>
        <authorList>
            <person name="Kim T."/>
        </authorList>
    </citation>
    <scope>NUCLEOTIDE SEQUENCE [LARGE SCALE GENOMIC DNA]</scope>
    <source>
        <strain evidence="2">TK-2024</strain>
        <tissue evidence="2">Old leaves</tissue>
    </source>
</reference>
<dbReference type="Proteomes" id="UP001472677">
    <property type="component" value="Unassembled WGS sequence"/>
</dbReference>
<keyword evidence="1" id="KW-0732">Signal</keyword>
<keyword evidence="3" id="KW-1185">Reference proteome</keyword>
<name>A0ABR2AQ26_9ROSI</name>
<feature type="chain" id="PRO_5047168011" evidence="1">
    <location>
        <begin position="20"/>
        <end position="120"/>
    </location>
</feature>
<evidence type="ECO:0000313" key="3">
    <source>
        <dbReference type="Proteomes" id="UP001472677"/>
    </source>
</evidence>